<evidence type="ECO:0000256" key="1">
    <source>
        <dbReference type="ARBA" id="ARBA00023284"/>
    </source>
</evidence>
<dbReference type="RefSeq" id="WP_168775025.1">
    <property type="nucleotide sequence ID" value="NZ_JAABNR010000010.1"/>
</dbReference>
<comment type="caution">
    <text evidence="4">The sequence shown here is derived from an EMBL/GenBank/DDBJ whole genome shotgun (WGS) entry which is preliminary data.</text>
</comment>
<evidence type="ECO:0000256" key="2">
    <source>
        <dbReference type="SAM" id="SignalP"/>
    </source>
</evidence>
<dbReference type="CDD" id="cd02966">
    <property type="entry name" value="TlpA_like_family"/>
    <property type="match status" value="1"/>
</dbReference>
<keyword evidence="2" id="KW-0732">Signal</keyword>
<dbReference type="AlphaFoldDB" id="A0AAE4YBI7"/>
<dbReference type="Proteomes" id="UP001193501">
    <property type="component" value="Unassembled WGS sequence"/>
</dbReference>
<gene>
    <name evidence="4" type="ORF">GV832_11515</name>
</gene>
<proteinExistence type="predicted"/>
<accession>A0AAE4YBI7</accession>
<dbReference type="Gene3D" id="3.40.30.10">
    <property type="entry name" value="Glutaredoxin"/>
    <property type="match status" value="1"/>
</dbReference>
<dbReference type="PROSITE" id="PS51352">
    <property type="entry name" value="THIOREDOXIN_2"/>
    <property type="match status" value="1"/>
</dbReference>
<sequence>MRIIRAAVYTLALACANMALAEVDPALLTGEMAKLVPSEPKALPGVELLDMADGVAALPGGKWQVVNFWATWCLPCREEMPALEALAVARPDVAVTAVAVGPNPVAKITAFMEEVGATHIGLLRDPRQQFAREAGVLGLPVTVIVNPEGQEVARLIGGADWGGAEALAVMDALMK</sequence>
<dbReference type="GO" id="GO:0016209">
    <property type="term" value="F:antioxidant activity"/>
    <property type="evidence" value="ECO:0007669"/>
    <property type="project" value="InterPro"/>
</dbReference>
<dbReference type="InterPro" id="IPR036249">
    <property type="entry name" value="Thioredoxin-like_sf"/>
</dbReference>
<dbReference type="Pfam" id="PF00578">
    <property type="entry name" value="AhpC-TSA"/>
    <property type="match status" value="1"/>
</dbReference>
<dbReference type="SUPFAM" id="SSF52833">
    <property type="entry name" value="Thioredoxin-like"/>
    <property type="match status" value="1"/>
</dbReference>
<dbReference type="InterPro" id="IPR013766">
    <property type="entry name" value="Thioredoxin_domain"/>
</dbReference>
<name>A0AAE4YBI7_9RHOB</name>
<evidence type="ECO:0000313" key="4">
    <source>
        <dbReference type="EMBL" id="NBZ88208.1"/>
    </source>
</evidence>
<keyword evidence="1" id="KW-0676">Redox-active center</keyword>
<dbReference type="InterPro" id="IPR000866">
    <property type="entry name" value="AhpC/TSA"/>
</dbReference>
<dbReference type="PANTHER" id="PTHR42852:SF13">
    <property type="entry name" value="PROTEIN DIPZ"/>
    <property type="match status" value="1"/>
</dbReference>
<reference evidence="4" key="1">
    <citation type="submission" date="2020-01" db="EMBL/GenBank/DDBJ databases">
        <authorList>
            <person name="Chen W.-M."/>
        </authorList>
    </citation>
    <scope>NUCLEOTIDE SEQUENCE</scope>
    <source>
        <strain evidence="4">CYK-10</strain>
    </source>
</reference>
<feature type="chain" id="PRO_5042145209" evidence="2">
    <location>
        <begin position="22"/>
        <end position="175"/>
    </location>
</feature>
<keyword evidence="5" id="KW-1185">Reference proteome</keyword>
<dbReference type="PROSITE" id="PS00194">
    <property type="entry name" value="THIOREDOXIN_1"/>
    <property type="match status" value="1"/>
</dbReference>
<dbReference type="GO" id="GO:0015036">
    <property type="term" value="F:disulfide oxidoreductase activity"/>
    <property type="evidence" value="ECO:0007669"/>
    <property type="project" value="UniProtKB-ARBA"/>
</dbReference>
<feature type="signal peptide" evidence="2">
    <location>
        <begin position="1"/>
        <end position="21"/>
    </location>
</feature>
<organism evidence="4 5">
    <name type="scientific">Stagnihabitans tardus</name>
    <dbReference type="NCBI Taxonomy" id="2699202"/>
    <lineage>
        <taxon>Bacteria</taxon>
        <taxon>Pseudomonadati</taxon>
        <taxon>Pseudomonadota</taxon>
        <taxon>Alphaproteobacteria</taxon>
        <taxon>Rhodobacterales</taxon>
        <taxon>Paracoccaceae</taxon>
        <taxon>Stagnihabitans</taxon>
    </lineage>
</organism>
<protein>
    <submittedName>
        <fullName evidence="4">Redoxin domain-containing protein</fullName>
    </submittedName>
</protein>
<evidence type="ECO:0000259" key="3">
    <source>
        <dbReference type="PROSITE" id="PS51352"/>
    </source>
</evidence>
<feature type="domain" description="Thioredoxin" evidence="3">
    <location>
        <begin position="37"/>
        <end position="175"/>
    </location>
</feature>
<dbReference type="InterPro" id="IPR017937">
    <property type="entry name" value="Thioredoxin_CS"/>
</dbReference>
<dbReference type="EMBL" id="JAABNR010000010">
    <property type="protein sequence ID" value="NBZ88208.1"/>
    <property type="molecule type" value="Genomic_DNA"/>
</dbReference>
<dbReference type="InterPro" id="IPR050553">
    <property type="entry name" value="Thioredoxin_ResA/DsbE_sf"/>
</dbReference>
<evidence type="ECO:0000313" key="5">
    <source>
        <dbReference type="Proteomes" id="UP001193501"/>
    </source>
</evidence>
<dbReference type="PANTHER" id="PTHR42852">
    <property type="entry name" value="THIOL:DISULFIDE INTERCHANGE PROTEIN DSBE"/>
    <property type="match status" value="1"/>
</dbReference>